<dbReference type="EMBL" id="JTDL01000098">
    <property type="protein sequence ID" value="KHL03506.1"/>
    <property type="molecule type" value="Genomic_DNA"/>
</dbReference>
<reference evidence="1 2" key="1">
    <citation type="submission" date="2014-09" db="EMBL/GenBank/DDBJ databases">
        <title>Genome sequence of Sinomonas sp. MUSC 117.</title>
        <authorList>
            <person name="Lee L.-H."/>
        </authorList>
    </citation>
    <scope>NUCLEOTIDE SEQUENCE [LARGE SCALE GENOMIC DNA]</scope>
    <source>
        <strain evidence="1 2">MUSC 117</strain>
    </source>
</reference>
<dbReference type="PANTHER" id="PTHR10285">
    <property type="entry name" value="URIDINE KINASE"/>
    <property type="match status" value="1"/>
</dbReference>
<dbReference type="InterPro" id="IPR027417">
    <property type="entry name" value="P-loop_NTPase"/>
</dbReference>
<dbReference type="RefSeq" id="WP_043122452.1">
    <property type="nucleotide sequence ID" value="NZ_JTDL01000098.1"/>
</dbReference>
<sequence>MTARAQATTLADLIEAATRLASGKRRTILGITGAPGAGKSTLGEGIVEALGPERAVLVPMDGFHLADAVLAARGLRDVKGAIHTFDDAGYAALLERIRHPRPGEIVYAPRFDRNLEEPIAGSIEVRPDVPLVVTEGNYLLADDGAWPRVRACLTECWFLEPAPDVRRERLIARHVAFGKSPEAARAWALGTDEANAALIAATAERADRVLRIAEG</sequence>
<dbReference type="AlphaFoldDB" id="A0A0B2AJG2"/>
<proteinExistence type="predicted"/>
<gene>
    <name evidence="1" type="ORF">LK10_08720</name>
</gene>
<comment type="caution">
    <text evidence="1">The sequence shown here is derived from an EMBL/GenBank/DDBJ whole genome shotgun (WGS) entry which is preliminary data.</text>
</comment>
<evidence type="ECO:0008006" key="3">
    <source>
        <dbReference type="Google" id="ProtNLM"/>
    </source>
</evidence>
<evidence type="ECO:0000313" key="2">
    <source>
        <dbReference type="Proteomes" id="UP000030982"/>
    </source>
</evidence>
<protein>
    <recommendedName>
        <fullName evidence="3">Pantothenate kinase</fullName>
    </recommendedName>
</protein>
<dbReference type="STRING" id="1338436.LK10_08720"/>
<dbReference type="Gene3D" id="3.40.50.300">
    <property type="entry name" value="P-loop containing nucleotide triphosphate hydrolases"/>
    <property type="match status" value="1"/>
</dbReference>
<name>A0A0B2AJG2_9MICC</name>
<evidence type="ECO:0000313" key="1">
    <source>
        <dbReference type="EMBL" id="KHL03506.1"/>
    </source>
</evidence>
<organism evidence="1 2">
    <name type="scientific">Sinomonas humi</name>
    <dbReference type="NCBI Taxonomy" id="1338436"/>
    <lineage>
        <taxon>Bacteria</taxon>
        <taxon>Bacillati</taxon>
        <taxon>Actinomycetota</taxon>
        <taxon>Actinomycetes</taxon>
        <taxon>Micrococcales</taxon>
        <taxon>Micrococcaceae</taxon>
        <taxon>Sinomonas</taxon>
    </lineage>
</organism>
<keyword evidence="2" id="KW-1185">Reference proteome</keyword>
<dbReference type="SUPFAM" id="SSF52540">
    <property type="entry name" value="P-loop containing nucleoside triphosphate hydrolases"/>
    <property type="match status" value="1"/>
</dbReference>
<dbReference type="NCBIfam" id="NF006743">
    <property type="entry name" value="PRK09270.1-2"/>
    <property type="match status" value="1"/>
</dbReference>
<accession>A0A0B2AJG2</accession>
<dbReference type="OrthoDB" id="3192509at2"/>
<dbReference type="Proteomes" id="UP000030982">
    <property type="component" value="Unassembled WGS sequence"/>
</dbReference>